<keyword evidence="1" id="KW-1133">Transmembrane helix</keyword>
<dbReference type="RefSeq" id="WP_317634539.1">
    <property type="nucleotide sequence ID" value="NZ_AP026802.1"/>
</dbReference>
<evidence type="ECO:0000313" key="2">
    <source>
        <dbReference type="EMBL" id="BDR58702.1"/>
    </source>
</evidence>
<dbReference type="KEGG" id="xap:XA3_11430"/>
<dbReference type="EMBL" id="AP026802">
    <property type="protein sequence ID" value="BDR58702.1"/>
    <property type="molecule type" value="Genomic_DNA"/>
</dbReference>
<evidence type="ECO:0000313" key="3">
    <source>
        <dbReference type="Proteomes" id="UP001321861"/>
    </source>
</evidence>
<dbReference type="Proteomes" id="UP001321861">
    <property type="component" value="Chromosome"/>
</dbReference>
<accession>A0AAU9CXI4</accession>
<protein>
    <submittedName>
        <fullName evidence="2">Uncharacterized protein</fullName>
    </submittedName>
</protein>
<keyword evidence="1" id="KW-0812">Transmembrane</keyword>
<proteinExistence type="predicted"/>
<sequence>MEENDYQTKLKSIPKKTYLLILAAVIVVIGGMIYFKNRKIDLLSEQNVTIKFNGYEGKGTGSVDDSNFRTKAVQTLSNKAGLSIDSKDKLVKALTNDSSLEKSDFSASEIQKIEQVEKWYKNLSLEITPSSNLKNGQKVKLVLSVIDQKNTPIKPASKTYTVKGLKEFKKESTKPILNSIKVKFAGFQGHGVVILTSKKFNNEIFEIKKNGKLINGDLIQINLPDSAFSKEGVVYEGKKYLTAKVSGLKDLSKISNVDELKKFSDDLNENDHPDSIYINKKFIGMYAVPDSIHRQSTAYSDFDTPLVSSRVKINDPTMKTDSLNKVRIVSIYQREYKEIKTPEPMNSEIIIKGLEDNDNNLDLSQINSKEDTQSADFSNTLTIEQHNLEVDGIKLR</sequence>
<gene>
    <name evidence="2" type="ORF">XA3_11430</name>
</gene>
<keyword evidence="3" id="KW-1185">Reference proteome</keyword>
<feature type="transmembrane region" description="Helical" evidence="1">
    <location>
        <begin position="17"/>
        <end position="35"/>
    </location>
</feature>
<evidence type="ECO:0000256" key="1">
    <source>
        <dbReference type="SAM" id="Phobius"/>
    </source>
</evidence>
<name>A0AAU9CXI4_9LACO</name>
<keyword evidence="1" id="KW-0472">Membrane</keyword>
<reference evidence="2 3" key="1">
    <citation type="journal article" date="2023" name="Microbiol. Spectr.">
        <title>Symbiosis of Carpenter Bees with Uncharacterized Lactic Acid Bacteria Showing NAD Auxotrophy.</title>
        <authorList>
            <person name="Kawasaki S."/>
            <person name="Ozawa K."/>
            <person name="Mori T."/>
            <person name="Yamamoto A."/>
            <person name="Ito M."/>
            <person name="Ohkuma M."/>
            <person name="Sakamoto M."/>
            <person name="Matsutani M."/>
        </authorList>
    </citation>
    <scope>NUCLEOTIDE SEQUENCE [LARGE SCALE GENOMIC DNA]</scope>
    <source>
        <strain evidence="2 3">XA3</strain>
    </source>
</reference>
<dbReference type="AlphaFoldDB" id="A0AAU9CXI4"/>
<organism evidence="2 3">
    <name type="scientific">Xylocopilactobacillus apicola</name>
    <dbReference type="NCBI Taxonomy" id="2932184"/>
    <lineage>
        <taxon>Bacteria</taxon>
        <taxon>Bacillati</taxon>
        <taxon>Bacillota</taxon>
        <taxon>Bacilli</taxon>
        <taxon>Lactobacillales</taxon>
        <taxon>Lactobacillaceae</taxon>
        <taxon>Xylocopilactobacillus</taxon>
    </lineage>
</organism>